<reference evidence="2" key="1">
    <citation type="submission" date="2018-08" db="EMBL/GenBank/DDBJ databases">
        <title>Thalassotalea euphylliae genome.</title>
        <authorList>
            <person name="Summers S."/>
            <person name="Rice S.A."/>
            <person name="Freckelton M.L."/>
            <person name="Nedved B.T."/>
            <person name="Hadfield M.G."/>
        </authorList>
    </citation>
    <scope>NUCLEOTIDE SEQUENCE [LARGE SCALE GENOMIC DNA]</scope>
    <source>
        <strain evidence="2">H3</strain>
    </source>
</reference>
<gene>
    <name evidence="1" type="ORF">DXX94_13525</name>
</gene>
<keyword evidence="2" id="KW-1185">Reference proteome</keyword>
<proteinExistence type="predicted"/>
<dbReference type="AlphaFoldDB" id="A0A3E0U506"/>
<evidence type="ECO:0000313" key="2">
    <source>
        <dbReference type="Proteomes" id="UP000256899"/>
    </source>
</evidence>
<sequence length="225" mass="25594">MRVCIDDQLYIPYFDKDNSMRSDGKVIELVRRSAANNSLVIEIQRKSWARCLAKLIDNRVDAAMAVIYNAERADLMVFPKGAEQDKPALYLMRLRYPFFVKKDQPFRLSEYQRQAGHGISAPREYIAYQMLADMKLLSAYDYSLDNGLKMVAAGRLDAYVVEQASGQHALARLSLEQQVEAAGEALIDKYVHIPVSKQFYQAHQVQVDGFWQDLAAARTAVLAEH</sequence>
<dbReference type="Proteomes" id="UP000256899">
    <property type="component" value="Unassembled WGS sequence"/>
</dbReference>
<name>A0A3E0U506_9GAMM</name>
<comment type="caution">
    <text evidence="1">The sequence shown here is derived from an EMBL/GenBank/DDBJ whole genome shotgun (WGS) entry which is preliminary data.</text>
</comment>
<organism evidence="1 2">
    <name type="scientific">Thalassotalea euphylliae</name>
    <dbReference type="NCBI Taxonomy" id="1655234"/>
    <lineage>
        <taxon>Bacteria</taxon>
        <taxon>Pseudomonadati</taxon>
        <taxon>Pseudomonadota</taxon>
        <taxon>Gammaproteobacteria</taxon>
        <taxon>Alteromonadales</taxon>
        <taxon>Colwelliaceae</taxon>
        <taxon>Thalassotalea</taxon>
    </lineage>
</organism>
<dbReference type="Gene3D" id="3.40.190.10">
    <property type="entry name" value="Periplasmic binding protein-like II"/>
    <property type="match status" value="2"/>
</dbReference>
<accession>A0A3E0U506</accession>
<dbReference type="SUPFAM" id="SSF53850">
    <property type="entry name" value="Periplasmic binding protein-like II"/>
    <property type="match status" value="1"/>
</dbReference>
<evidence type="ECO:0000313" key="1">
    <source>
        <dbReference type="EMBL" id="REL31657.1"/>
    </source>
</evidence>
<dbReference type="EMBL" id="QUOT01000001">
    <property type="protein sequence ID" value="REL31657.1"/>
    <property type="molecule type" value="Genomic_DNA"/>
</dbReference>
<protein>
    <submittedName>
        <fullName evidence="1">Uncharacterized protein</fullName>
    </submittedName>
</protein>